<proteinExistence type="predicted"/>
<dbReference type="EMBL" id="CP014230">
    <property type="protein sequence ID" value="AMD93642.1"/>
    <property type="molecule type" value="Genomic_DNA"/>
</dbReference>
<name>A0A0X8JRY9_9BACT</name>
<dbReference type="Proteomes" id="UP000063964">
    <property type="component" value="Chromosome"/>
</dbReference>
<organism evidence="1 2">
    <name type="scientific">Desulfomicrobium orale DSM 12838</name>
    <dbReference type="NCBI Taxonomy" id="888061"/>
    <lineage>
        <taxon>Bacteria</taxon>
        <taxon>Pseudomonadati</taxon>
        <taxon>Thermodesulfobacteriota</taxon>
        <taxon>Desulfovibrionia</taxon>
        <taxon>Desulfovibrionales</taxon>
        <taxon>Desulfomicrobiaceae</taxon>
        <taxon>Desulfomicrobium</taxon>
    </lineage>
</organism>
<sequence>MLQYDRSLQVRGQFRLSGRPGQVDAESVGDAFAIGRVGLQAIGDMPDFDLFRGIPMLPERLAATRR</sequence>
<evidence type="ECO:0000313" key="2">
    <source>
        <dbReference type="Proteomes" id="UP000063964"/>
    </source>
</evidence>
<keyword evidence="2" id="KW-1185">Reference proteome</keyword>
<dbReference type="KEGG" id="doa:AXF15_11385"/>
<dbReference type="AlphaFoldDB" id="A0A0X8JRY9"/>
<accession>A0A0X8JRY9</accession>
<reference evidence="2" key="1">
    <citation type="submission" date="2016-02" db="EMBL/GenBank/DDBJ databases">
        <authorList>
            <person name="Holder M.E."/>
            <person name="Ajami N.J."/>
            <person name="Petrosino J.F."/>
        </authorList>
    </citation>
    <scope>NUCLEOTIDE SEQUENCE [LARGE SCALE GENOMIC DNA]</scope>
    <source>
        <strain evidence="2">DSM 12838</strain>
    </source>
</reference>
<evidence type="ECO:0000313" key="1">
    <source>
        <dbReference type="EMBL" id="AMD93642.1"/>
    </source>
</evidence>
<gene>
    <name evidence="1" type="ORF">AXF15_11385</name>
</gene>
<protein>
    <submittedName>
        <fullName evidence="1">Uncharacterized protein</fullName>
    </submittedName>
</protein>